<comment type="caution">
    <text evidence="2">The sequence shown here is derived from an EMBL/GenBank/DDBJ whole genome shotgun (WGS) entry which is preliminary data.</text>
</comment>
<dbReference type="HOGENOM" id="CLU_145385_0_0_6"/>
<keyword evidence="1" id="KW-0812">Transmembrane</keyword>
<evidence type="ECO:0000313" key="2">
    <source>
        <dbReference type="EMBL" id="EAS44128.1"/>
    </source>
</evidence>
<protein>
    <submittedName>
        <fullName evidence="2">Uncharacterized protein</fullName>
    </submittedName>
</protein>
<reference evidence="2 3" key="1">
    <citation type="submission" date="2006-03" db="EMBL/GenBank/DDBJ databases">
        <authorList>
            <person name="Bartlett D.H."/>
            <person name="Valle G."/>
            <person name="Lauro F.M."/>
            <person name="Vezzi A."/>
            <person name="Simonato F."/>
            <person name="Eloe E."/>
            <person name="Vitulo N."/>
            <person name="Stratton T.K."/>
            <person name="D'angelo M."/>
            <person name="Ferriera S."/>
            <person name="Johnson J."/>
            <person name="Kravitz S."/>
            <person name="Beeson K."/>
            <person name="Sutton G."/>
            <person name="Rogers Y."/>
            <person name="Friedman R."/>
            <person name="Frazier M."/>
            <person name="Venter J.C."/>
        </authorList>
    </citation>
    <scope>NUCLEOTIDE SEQUENCE [LARGE SCALE GENOMIC DNA]</scope>
    <source>
        <strain evidence="2 3">3TCK</strain>
    </source>
</reference>
<keyword evidence="1" id="KW-1133">Transmembrane helix</keyword>
<proteinExistence type="predicted"/>
<accession>Q1Z6L9</accession>
<name>Q1Z6L9_9GAMM</name>
<dbReference type="EMBL" id="AAPH01000006">
    <property type="protein sequence ID" value="EAS44128.1"/>
    <property type="molecule type" value="Genomic_DNA"/>
</dbReference>
<gene>
    <name evidence="2" type="ORF">P3TCK_10613</name>
</gene>
<keyword evidence="1" id="KW-0472">Membrane</keyword>
<evidence type="ECO:0000256" key="1">
    <source>
        <dbReference type="SAM" id="Phobius"/>
    </source>
</evidence>
<feature type="transmembrane region" description="Helical" evidence="1">
    <location>
        <begin position="129"/>
        <end position="150"/>
    </location>
</feature>
<evidence type="ECO:0000313" key="3">
    <source>
        <dbReference type="Proteomes" id="UP000003789"/>
    </source>
</evidence>
<dbReference type="AlphaFoldDB" id="Q1Z6L9"/>
<dbReference type="RefSeq" id="WP_006230146.1">
    <property type="nucleotide sequence ID" value="NZ_CH724134.1"/>
</dbReference>
<sequence length="151" mass="17936">MKKAERLIEMELIKQIKKLEHIKTARYIKDFTLYVELSNGERGMINCASLARQQMLFKQVVTDDKRDVYSVNNRIIQWYNHAYIHIEWIKQNMIALNNERPLDDVSSQNWRIKMKYWFIDFTNSDISEYVGFILIVVSFGIAGWLISALVI</sequence>
<dbReference type="Proteomes" id="UP000003789">
    <property type="component" value="Unassembled WGS sequence"/>
</dbReference>
<organism evidence="2 3">
    <name type="scientific">Photobacterium profundum 3TCK</name>
    <dbReference type="NCBI Taxonomy" id="314280"/>
    <lineage>
        <taxon>Bacteria</taxon>
        <taxon>Pseudomonadati</taxon>
        <taxon>Pseudomonadota</taxon>
        <taxon>Gammaproteobacteria</taxon>
        <taxon>Vibrionales</taxon>
        <taxon>Vibrionaceae</taxon>
        <taxon>Photobacterium</taxon>
    </lineage>
</organism>